<dbReference type="EMBL" id="MT144641">
    <property type="protein sequence ID" value="QJH96171.1"/>
    <property type="molecule type" value="Genomic_DNA"/>
</dbReference>
<evidence type="ECO:0000313" key="3">
    <source>
        <dbReference type="EMBL" id="QJA81100.1"/>
    </source>
</evidence>
<proteinExistence type="predicted"/>
<evidence type="ECO:0000313" key="2">
    <source>
        <dbReference type="EMBL" id="QJA53758.1"/>
    </source>
</evidence>
<name>A0A6H2A1W6_9ZZZZ</name>
<dbReference type="AlphaFoldDB" id="A0A6H2A1W6"/>
<keyword evidence="1" id="KW-0812">Transmembrane</keyword>
<dbReference type="EMBL" id="MT142447">
    <property type="protein sequence ID" value="QJA81100.1"/>
    <property type="molecule type" value="Genomic_DNA"/>
</dbReference>
<dbReference type="EMBL" id="MT144448">
    <property type="protein sequence ID" value="QJA53758.1"/>
    <property type="molecule type" value="Genomic_DNA"/>
</dbReference>
<evidence type="ECO:0000313" key="4">
    <source>
        <dbReference type="EMBL" id="QJH96171.1"/>
    </source>
</evidence>
<keyword evidence="1" id="KW-1133">Transmembrane helix</keyword>
<accession>A0A6H2A1W6</accession>
<protein>
    <submittedName>
        <fullName evidence="2">Uncharacterized protein</fullName>
    </submittedName>
</protein>
<organism evidence="2">
    <name type="scientific">viral metagenome</name>
    <dbReference type="NCBI Taxonomy" id="1070528"/>
    <lineage>
        <taxon>unclassified sequences</taxon>
        <taxon>metagenomes</taxon>
        <taxon>organismal metagenomes</taxon>
    </lineage>
</organism>
<feature type="transmembrane region" description="Helical" evidence="1">
    <location>
        <begin position="92"/>
        <end position="116"/>
    </location>
</feature>
<reference evidence="2" key="1">
    <citation type="submission" date="2020-03" db="EMBL/GenBank/DDBJ databases">
        <title>The deep terrestrial virosphere.</title>
        <authorList>
            <person name="Holmfeldt K."/>
            <person name="Nilsson E."/>
            <person name="Simone D."/>
            <person name="Lopez-Fernandez M."/>
            <person name="Wu X."/>
            <person name="de Brujin I."/>
            <person name="Lundin D."/>
            <person name="Andersson A."/>
            <person name="Bertilsson S."/>
            <person name="Dopson M."/>
        </authorList>
    </citation>
    <scope>NUCLEOTIDE SEQUENCE</scope>
    <source>
        <strain evidence="3">MM415A00587</strain>
        <strain evidence="2">TM448A03903</strain>
        <strain evidence="4">TM448B00641</strain>
    </source>
</reference>
<evidence type="ECO:0000256" key="1">
    <source>
        <dbReference type="SAM" id="Phobius"/>
    </source>
</evidence>
<keyword evidence="1" id="KW-0472">Membrane</keyword>
<gene>
    <name evidence="3" type="ORF">MM415A00587_0018</name>
    <name evidence="2" type="ORF">TM448A03903_0008</name>
    <name evidence="4" type="ORF">TM448B00641_0038</name>
</gene>
<sequence>MQCPECNHTPLAGSQPDPSRCPECGIFYQKALELRKARELAAHPQLAAGKPADNAVSANVKAAMAEYRGAQPVVVLDVNMSFSSMVVFMIKWALASIPALLILMGIGIFLVLAAGFGGR</sequence>